<comment type="subunit">
    <text evidence="11">DNA polymerase III contains a core (composed of alpha, epsilon and theta chains) that associates with a tau subunit. This core dimerizes to form the POLIII' complex. PolIII' associates with the gamma complex (composed of gamma, delta, delta', psi and chi chains) and with the beta chain to form the complete DNA polymerase III complex.</text>
</comment>
<dbReference type="NCBIfam" id="TIGR01128">
    <property type="entry name" value="holA"/>
    <property type="match status" value="1"/>
</dbReference>
<dbReference type="InterPro" id="IPR027417">
    <property type="entry name" value="P-loop_NTPase"/>
</dbReference>
<dbReference type="Pfam" id="PF22608">
    <property type="entry name" value="DNAX_ATPase_lid"/>
    <property type="match status" value="1"/>
</dbReference>
<dbReference type="Pfam" id="PF13177">
    <property type="entry name" value="DNA_pol3_delta2"/>
    <property type="match status" value="1"/>
</dbReference>
<dbReference type="Proteomes" id="UP000823637">
    <property type="component" value="Unassembled WGS sequence"/>
</dbReference>
<dbReference type="FunFam" id="1.10.8.60:FF:000013">
    <property type="entry name" value="DNA polymerase III subunit gamma/tau"/>
    <property type="match status" value="1"/>
</dbReference>
<evidence type="ECO:0000313" key="13">
    <source>
        <dbReference type="EMBL" id="MBO8447589.1"/>
    </source>
</evidence>
<evidence type="ECO:0000256" key="8">
    <source>
        <dbReference type="ARBA" id="ARBA00022840"/>
    </source>
</evidence>
<comment type="catalytic activity">
    <reaction evidence="10 11">
        <text>DNA(n) + a 2'-deoxyribonucleoside 5'-triphosphate = DNA(n+1) + diphosphate</text>
        <dbReference type="Rhea" id="RHEA:22508"/>
        <dbReference type="Rhea" id="RHEA-COMP:17339"/>
        <dbReference type="Rhea" id="RHEA-COMP:17340"/>
        <dbReference type="ChEBI" id="CHEBI:33019"/>
        <dbReference type="ChEBI" id="CHEBI:61560"/>
        <dbReference type="ChEBI" id="CHEBI:173112"/>
        <dbReference type="EC" id="2.7.7.7"/>
    </reaction>
</comment>
<dbReference type="EC" id="2.7.7.7" evidence="11"/>
<keyword evidence="6 11" id="KW-0547">Nucleotide-binding</keyword>
<evidence type="ECO:0000259" key="12">
    <source>
        <dbReference type="SMART" id="SM00382"/>
    </source>
</evidence>
<dbReference type="NCBIfam" id="NF004046">
    <property type="entry name" value="PRK05563.1"/>
    <property type="match status" value="1"/>
</dbReference>
<dbReference type="EMBL" id="JADIMR010000116">
    <property type="protein sequence ID" value="MBO8447589.1"/>
    <property type="molecule type" value="Genomic_DNA"/>
</dbReference>
<dbReference type="GO" id="GO:0003887">
    <property type="term" value="F:DNA-directed DNA polymerase activity"/>
    <property type="evidence" value="ECO:0007669"/>
    <property type="project" value="UniProtKB-KW"/>
</dbReference>
<gene>
    <name evidence="11" type="primary">dnaX</name>
    <name evidence="13" type="ORF">IAC32_07600</name>
</gene>
<dbReference type="InterPro" id="IPR008921">
    <property type="entry name" value="DNA_pol3_clamp-load_cplx_C"/>
</dbReference>
<dbReference type="GO" id="GO:0006261">
    <property type="term" value="P:DNA-templated DNA replication"/>
    <property type="evidence" value="ECO:0007669"/>
    <property type="project" value="TreeGrafter"/>
</dbReference>
<dbReference type="InterPro" id="IPR045085">
    <property type="entry name" value="HLD_clamp_pol_III_gamma_tau"/>
</dbReference>
<comment type="function">
    <text evidence="11">DNA polymerase III is a complex, multichain enzyme responsible for most of the replicative synthesis in bacteria. This DNA polymerase also exhibits 3' to 5' exonuclease activity.</text>
</comment>
<dbReference type="FunFam" id="3.40.50.300:FF:000014">
    <property type="entry name" value="DNA polymerase III subunit gamma/tau"/>
    <property type="match status" value="1"/>
</dbReference>
<dbReference type="Pfam" id="PF12169">
    <property type="entry name" value="DNA_pol3_gamma3"/>
    <property type="match status" value="1"/>
</dbReference>
<evidence type="ECO:0000256" key="10">
    <source>
        <dbReference type="ARBA" id="ARBA00049244"/>
    </source>
</evidence>
<dbReference type="InterPro" id="IPR012763">
    <property type="entry name" value="DNA_pol_III_sug/sutau_N"/>
</dbReference>
<evidence type="ECO:0000256" key="1">
    <source>
        <dbReference type="ARBA" id="ARBA00006360"/>
    </source>
</evidence>
<evidence type="ECO:0000256" key="3">
    <source>
        <dbReference type="ARBA" id="ARBA00022695"/>
    </source>
</evidence>
<evidence type="ECO:0000256" key="2">
    <source>
        <dbReference type="ARBA" id="ARBA00022679"/>
    </source>
</evidence>
<dbReference type="InterPro" id="IPR003593">
    <property type="entry name" value="AAA+_ATPase"/>
</dbReference>
<comment type="caution">
    <text evidence="13">The sequence shown here is derived from an EMBL/GenBank/DDBJ whole genome shotgun (WGS) entry which is preliminary data.</text>
</comment>
<dbReference type="GO" id="GO:0009360">
    <property type="term" value="C:DNA polymerase III complex"/>
    <property type="evidence" value="ECO:0007669"/>
    <property type="project" value="InterPro"/>
</dbReference>
<sequence length="371" mass="41075">MAEFIVSARKYRPATFDTVVGQQAIVTTLKNAIAKGQLAHAYLFCGSRGVGKTTTARILAKTINCQNPAPDGEACGHCESCRAFDEGRSFNIHELDAASNNSVDDIRSLIEQVRIPPQIGKYCVYIIDEVHMLSTAAFNAFLKTLEEPPSYAIFILATTEKQKILPTIISRCQVFDFNRIGVEDIVAHLQGIAAKEGIKADADALNVIAVKSDGGMRDALSTFDHIASFAGDEITYKDVIDNLNILDYDYFFRFVDMFRSGDVQSALLLYDEILSKGFDGQNFVSGLLSHLRDLLVSKDGKTAPLLQVGANIRKRYMEQSSECDIRSIFAAMDIVNAVDIGYKQSRNKRLSVELMLIRLCQMAEQKKISSQ</sequence>
<dbReference type="CDD" id="cd18137">
    <property type="entry name" value="HLD_clamp_pol_III_gamma_tau"/>
    <property type="match status" value="1"/>
</dbReference>
<dbReference type="InterPro" id="IPR050238">
    <property type="entry name" value="DNA_Rep/Repair_Clamp_Loader"/>
</dbReference>
<accession>A0A9D9EH92</accession>
<dbReference type="GO" id="GO:0003677">
    <property type="term" value="F:DNA binding"/>
    <property type="evidence" value="ECO:0007669"/>
    <property type="project" value="InterPro"/>
</dbReference>
<evidence type="ECO:0000313" key="14">
    <source>
        <dbReference type="Proteomes" id="UP000823637"/>
    </source>
</evidence>
<dbReference type="GO" id="GO:0005524">
    <property type="term" value="F:ATP binding"/>
    <property type="evidence" value="ECO:0007669"/>
    <property type="project" value="UniProtKB-KW"/>
</dbReference>
<evidence type="ECO:0000256" key="5">
    <source>
        <dbReference type="ARBA" id="ARBA00022723"/>
    </source>
</evidence>
<dbReference type="AlphaFoldDB" id="A0A9D9EH92"/>
<dbReference type="SUPFAM" id="SSF52540">
    <property type="entry name" value="P-loop containing nucleoside triphosphate hydrolases"/>
    <property type="match status" value="1"/>
</dbReference>
<dbReference type="PANTHER" id="PTHR11669:SF0">
    <property type="entry name" value="PROTEIN STICHEL-LIKE 2"/>
    <property type="match status" value="1"/>
</dbReference>
<dbReference type="NCBIfam" id="NF011531">
    <property type="entry name" value="PRK14971.1"/>
    <property type="match status" value="1"/>
</dbReference>
<dbReference type="NCBIfam" id="TIGR02397">
    <property type="entry name" value="dnaX_nterm"/>
    <property type="match status" value="1"/>
</dbReference>
<dbReference type="InterPro" id="IPR022754">
    <property type="entry name" value="DNA_pol_III_gamma-3"/>
</dbReference>
<keyword evidence="9 11" id="KW-0239">DNA-directed DNA polymerase</keyword>
<keyword evidence="4 11" id="KW-0235">DNA replication</keyword>
<evidence type="ECO:0000256" key="9">
    <source>
        <dbReference type="ARBA" id="ARBA00022932"/>
    </source>
</evidence>
<evidence type="ECO:0000256" key="6">
    <source>
        <dbReference type="ARBA" id="ARBA00022741"/>
    </source>
</evidence>
<dbReference type="Gene3D" id="1.20.272.10">
    <property type="match status" value="1"/>
</dbReference>
<keyword evidence="5" id="KW-0479">Metal-binding</keyword>
<dbReference type="CDD" id="cd00009">
    <property type="entry name" value="AAA"/>
    <property type="match status" value="1"/>
</dbReference>
<comment type="similarity">
    <text evidence="1 11">Belongs to the DnaX/STICHEL family.</text>
</comment>
<feature type="domain" description="AAA+ ATPase" evidence="12">
    <location>
        <begin position="38"/>
        <end position="181"/>
    </location>
</feature>
<dbReference type="Gene3D" id="1.10.8.60">
    <property type="match status" value="1"/>
</dbReference>
<dbReference type="InterPro" id="IPR001270">
    <property type="entry name" value="ClpA/B"/>
</dbReference>
<evidence type="ECO:0000256" key="7">
    <source>
        <dbReference type="ARBA" id="ARBA00022833"/>
    </source>
</evidence>
<keyword evidence="2 11" id="KW-0808">Transferase</keyword>
<dbReference type="GO" id="GO:0046872">
    <property type="term" value="F:metal ion binding"/>
    <property type="evidence" value="ECO:0007669"/>
    <property type="project" value="UniProtKB-KW"/>
</dbReference>
<protein>
    <recommendedName>
        <fullName evidence="11">DNA polymerase III subunit gamma/tau</fullName>
        <ecNumber evidence="11">2.7.7.7</ecNumber>
    </recommendedName>
</protein>
<dbReference type="SUPFAM" id="SSF48019">
    <property type="entry name" value="post-AAA+ oligomerization domain-like"/>
    <property type="match status" value="1"/>
</dbReference>
<dbReference type="PANTHER" id="PTHR11669">
    <property type="entry name" value="REPLICATION FACTOR C / DNA POLYMERASE III GAMMA-TAU SUBUNIT"/>
    <property type="match status" value="1"/>
</dbReference>
<dbReference type="SMART" id="SM00382">
    <property type="entry name" value="AAA"/>
    <property type="match status" value="1"/>
</dbReference>
<reference evidence="13" key="1">
    <citation type="submission" date="2020-10" db="EMBL/GenBank/DDBJ databases">
        <authorList>
            <person name="Gilroy R."/>
        </authorList>
    </citation>
    <scope>NUCLEOTIDE SEQUENCE</scope>
    <source>
        <strain evidence="13">D3-1215</strain>
    </source>
</reference>
<organism evidence="13 14">
    <name type="scientific">Candidatus Enterocola intestinipullorum</name>
    <dbReference type="NCBI Taxonomy" id="2840783"/>
    <lineage>
        <taxon>Bacteria</taxon>
        <taxon>Pseudomonadati</taxon>
        <taxon>Bacteroidota</taxon>
        <taxon>Bacteroidia</taxon>
        <taxon>Bacteroidales</taxon>
        <taxon>Candidatus Enterocola</taxon>
    </lineage>
</organism>
<evidence type="ECO:0000256" key="11">
    <source>
        <dbReference type="RuleBase" id="RU364063"/>
    </source>
</evidence>
<keyword evidence="7" id="KW-0862">Zinc</keyword>
<keyword evidence="8 11" id="KW-0067">ATP-binding</keyword>
<dbReference type="PRINTS" id="PR00300">
    <property type="entry name" value="CLPPROTEASEA"/>
</dbReference>
<keyword evidence="3 11" id="KW-0548">Nucleotidyltransferase</keyword>
<reference evidence="13" key="2">
    <citation type="journal article" date="2021" name="PeerJ">
        <title>Extensive microbial diversity within the chicken gut microbiome revealed by metagenomics and culture.</title>
        <authorList>
            <person name="Gilroy R."/>
            <person name="Ravi A."/>
            <person name="Getino M."/>
            <person name="Pursley I."/>
            <person name="Horton D.L."/>
            <person name="Alikhan N.F."/>
            <person name="Baker D."/>
            <person name="Gharbi K."/>
            <person name="Hall N."/>
            <person name="Watson M."/>
            <person name="Adriaenssens E.M."/>
            <person name="Foster-Nyarko E."/>
            <person name="Jarju S."/>
            <person name="Secka A."/>
            <person name="Antonio M."/>
            <person name="Oren A."/>
            <person name="Chaudhuri R.R."/>
            <person name="La Ragione R."/>
            <person name="Hildebrand F."/>
            <person name="Pallen M.J."/>
        </authorList>
    </citation>
    <scope>NUCLEOTIDE SEQUENCE</scope>
    <source>
        <strain evidence="13">D3-1215</strain>
    </source>
</reference>
<dbReference type="InterPro" id="IPR005790">
    <property type="entry name" value="DNA_polIII_delta"/>
</dbReference>
<name>A0A9D9EH92_9BACT</name>
<evidence type="ECO:0000256" key="4">
    <source>
        <dbReference type="ARBA" id="ARBA00022705"/>
    </source>
</evidence>
<dbReference type="Gene3D" id="3.40.50.300">
    <property type="entry name" value="P-loop containing nucleotide triphosphate hydrolases"/>
    <property type="match status" value="1"/>
</dbReference>
<proteinExistence type="inferred from homology"/>